<proteinExistence type="predicted"/>
<dbReference type="AlphaFoldDB" id="A0A9P4TC79"/>
<keyword evidence="3" id="KW-1185">Reference proteome</keyword>
<dbReference type="Proteomes" id="UP000801428">
    <property type="component" value="Unassembled WGS sequence"/>
</dbReference>
<organism evidence="2 3">
    <name type="scientific">Curvularia kusanoi</name>
    <name type="common">Cochliobolus kusanoi</name>
    <dbReference type="NCBI Taxonomy" id="90978"/>
    <lineage>
        <taxon>Eukaryota</taxon>
        <taxon>Fungi</taxon>
        <taxon>Dikarya</taxon>
        <taxon>Ascomycota</taxon>
        <taxon>Pezizomycotina</taxon>
        <taxon>Dothideomycetes</taxon>
        <taxon>Pleosporomycetidae</taxon>
        <taxon>Pleosporales</taxon>
        <taxon>Pleosporineae</taxon>
        <taxon>Pleosporaceae</taxon>
        <taxon>Curvularia</taxon>
    </lineage>
</organism>
<evidence type="ECO:0000256" key="1">
    <source>
        <dbReference type="SAM" id="MobiDB-lite"/>
    </source>
</evidence>
<sequence length="324" mass="37414">MAPVLKTVKRLLTIESSELEGEVNYATNTQVSEASDKIELENASNSPFFRLPGELRNMVYSYLIPPSIHKDHIHFIWCKEHLLVSRQFRRELGECLLDHAKFSVDTKHLDIFCRCFGYGTKKPIERLIIYVSGKVYNGSSGGNHELEERNTNKGDRFRLVIDDNPGNHTGDDDVGKKLAEQKEIHNRRHSPLLGLPEWTRGVENDARKVTKYLEPICTHYGVEHVAISSTFNEDGSDLPDDSFMEPRKIVEFLGGTLQFKSGGRVIKVTLEAEEWYFDREYYYKDKKREEKEKEKEKEEEDEKEDEKGREKNVKNGVGDLNEAD</sequence>
<gene>
    <name evidence="2" type="ORF">E8E13_003770</name>
</gene>
<evidence type="ECO:0000313" key="2">
    <source>
        <dbReference type="EMBL" id="KAF3001831.1"/>
    </source>
</evidence>
<protein>
    <submittedName>
        <fullName evidence="2">Uncharacterized protein</fullName>
    </submittedName>
</protein>
<name>A0A9P4TC79_CURKU</name>
<comment type="caution">
    <text evidence="2">The sequence shown here is derived from an EMBL/GenBank/DDBJ whole genome shotgun (WGS) entry which is preliminary data.</text>
</comment>
<accession>A0A9P4TC79</accession>
<reference evidence="2" key="1">
    <citation type="submission" date="2019-04" db="EMBL/GenBank/DDBJ databases">
        <title>Sequencing of skin fungus with MAO and IRED activity.</title>
        <authorList>
            <person name="Marsaioli A.J."/>
            <person name="Bonatto J.M.C."/>
            <person name="Reis Junior O."/>
        </authorList>
    </citation>
    <scope>NUCLEOTIDE SEQUENCE</scope>
    <source>
        <strain evidence="2">30M1</strain>
    </source>
</reference>
<evidence type="ECO:0000313" key="3">
    <source>
        <dbReference type="Proteomes" id="UP000801428"/>
    </source>
</evidence>
<dbReference type="OrthoDB" id="62952at2759"/>
<feature type="region of interest" description="Disordered" evidence="1">
    <location>
        <begin position="288"/>
        <end position="324"/>
    </location>
</feature>
<dbReference type="EMBL" id="SWKU01000012">
    <property type="protein sequence ID" value="KAF3001831.1"/>
    <property type="molecule type" value="Genomic_DNA"/>
</dbReference>